<proteinExistence type="predicted"/>
<dbReference type="Proteomes" id="UP000252519">
    <property type="component" value="Unassembled WGS sequence"/>
</dbReference>
<organism evidence="1 2">
    <name type="scientific">Ancylostoma caninum</name>
    <name type="common">Dog hookworm</name>
    <dbReference type="NCBI Taxonomy" id="29170"/>
    <lineage>
        <taxon>Eukaryota</taxon>
        <taxon>Metazoa</taxon>
        <taxon>Ecdysozoa</taxon>
        <taxon>Nematoda</taxon>
        <taxon>Chromadorea</taxon>
        <taxon>Rhabditida</taxon>
        <taxon>Rhabditina</taxon>
        <taxon>Rhabditomorpha</taxon>
        <taxon>Strongyloidea</taxon>
        <taxon>Ancylostomatidae</taxon>
        <taxon>Ancylostomatinae</taxon>
        <taxon>Ancylostoma</taxon>
    </lineage>
</organism>
<dbReference type="AlphaFoldDB" id="A0A368EWP6"/>
<reference evidence="1 2" key="1">
    <citation type="submission" date="2014-10" db="EMBL/GenBank/DDBJ databases">
        <title>Draft genome of the hookworm Ancylostoma caninum.</title>
        <authorList>
            <person name="Mitreva M."/>
        </authorList>
    </citation>
    <scope>NUCLEOTIDE SEQUENCE [LARGE SCALE GENOMIC DNA]</scope>
    <source>
        <strain evidence="1 2">Baltimore</strain>
    </source>
</reference>
<evidence type="ECO:0000313" key="2">
    <source>
        <dbReference type="Proteomes" id="UP000252519"/>
    </source>
</evidence>
<evidence type="ECO:0000313" key="1">
    <source>
        <dbReference type="EMBL" id="RCN24182.1"/>
    </source>
</evidence>
<sequence length="41" mass="4728">MESTLIKGSVFYQVSLPLTLHRKNIDIQVQRQKLAMARILS</sequence>
<name>A0A368EWP6_ANCCA</name>
<protein>
    <submittedName>
        <fullName evidence="1">Uncharacterized protein</fullName>
    </submittedName>
</protein>
<gene>
    <name evidence="1" type="ORF">ANCCAN_30128</name>
</gene>
<accession>A0A368EWP6</accession>
<dbReference type="EMBL" id="JOJR01022578">
    <property type="protein sequence ID" value="RCN24182.1"/>
    <property type="molecule type" value="Genomic_DNA"/>
</dbReference>
<comment type="caution">
    <text evidence="1">The sequence shown here is derived from an EMBL/GenBank/DDBJ whole genome shotgun (WGS) entry which is preliminary data.</text>
</comment>
<keyword evidence="2" id="KW-1185">Reference proteome</keyword>